<dbReference type="AlphaFoldDB" id="A0A0F8Z0E5"/>
<proteinExistence type="predicted"/>
<comment type="caution">
    <text evidence="1">The sequence shown here is derived from an EMBL/GenBank/DDBJ whole genome shotgun (WGS) entry which is preliminary data.</text>
</comment>
<dbReference type="EMBL" id="LAZR01066397">
    <property type="protein sequence ID" value="KKK53646.1"/>
    <property type="molecule type" value="Genomic_DNA"/>
</dbReference>
<organism evidence="1">
    <name type="scientific">marine sediment metagenome</name>
    <dbReference type="NCBI Taxonomy" id="412755"/>
    <lineage>
        <taxon>unclassified sequences</taxon>
        <taxon>metagenomes</taxon>
        <taxon>ecological metagenomes</taxon>
    </lineage>
</organism>
<feature type="non-terminal residue" evidence="1">
    <location>
        <position position="1"/>
    </location>
</feature>
<name>A0A0F8Z0E5_9ZZZZ</name>
<reference evidence="1" key="1">
    <citation type="journal article" date="2015" name="Nature">
        <title>Complex archaea that bridge the gap between prokaryotes and eukaryotes.</title>
        <authorList>
            <person name="Spang A."/>
            <person name="Saw J.H."/>
            <person name="Jorgensen S.L."/>
            <person name="Zaremba-Niedzwiedzka K."/>
            <person name="Martijn J."/>
            <person name="Lind A.E."/>
            <person name="van Eijk R."/>
            <person name="Schleper C."/>
            <person name="Guy L."/>
            <person name="Ettema T.J."/>
        </authorList>
    </citation>
    <scope>NUCLEOTIDE SEQUENCE</scope>
</reference>
<sequence length="58" mass="6274">LDGKRASDVTTALEHAVRYLGTARSGDYWAATQGNAGYALNILLGWAKEYPEAVFKVS</sequence>
<accession>A0A0F8Z0E5</accession>
<protein>
    <submittedName>
        <fullName evidence="1">Uncharacterized protein</fullName>
    </submittedName>
</protein>
<gene>
    <name evidence="1" type="ORF">LCGC14_3092730</name>
</gene>
<evidence type="ECO:0000313" key="1">
    <source>
        <dbReference type="EMBL" id="KKK53646.1"/>
    </source>
</evidence>